<feature type="region of interest" description="Disordered" evidence="11">
    <location>
        <begin position="1"/>
        <end position="25"/>
    </location>
</feature>
<dbReference type="InterPro" id="IPR035906">
    <property type="entry name" value="MetI-like_sf"/>
</dbReference>
<dbReference type="EMBL" id="JAVRFJ010000025">
    <property type="protein sequence ID" value="MDT0570925.1"/>
    <property type="molecule type" value="Genomic_DNA"/>
</dbReference>
<dbReference type="PROSITE" id="PS50928">
    <property type="entry name" value="ABC_TM1"/>
    <property type="match status" value="1"/>
</dbReference>
<proteinExistence type="inferred from homology"/>
<evidence type="ECO:0000256" key="4">
    <source>
        <dbReference type="ARBA" id="ARBA00022475"/>
    </source>
</evidence>
<dbReference type="PANTHER" id="PTHR30425:SF1">
    <property type="entry name" value="PHOSPHATE TRANSPORT SYSTEM PERMEASE PROTEIN PSTC"/>
    <property type="match status" value="1"/>
</dbReference>
<keyword evidence="7 9" id="KW-1133">Transmembrane helix</keyword>
<dbReference type="NCBIfam" id="TIGR02138">
    <property type="entry name" value="phosphate_pstC"/>
    <property type="match status" value="1"/>
</dbReference>
<evidence type="ECO:0000259" key="12">
    <source>
        <dbReference type="PROSITE" id="PS50928"/>
    </source>
</evidence>
<keyword evidence="14" id="KW-1185">Reference proteome</keyword>
<dbReference type="RefSeq" id="WP_033525066.1">
    <property type="nucleotide sequence ID" value="NZ_JAVRFJ010000025.1"/>
</dbReference>
<name>A0ABU2Z2W9_9ACTN</name>
<dbReference type="SUPFAM" id="SSF161098">
    <property type="entry name" value="MetI-like"/>
    <property type="match status" value="1"/>
</dbReference>
<keyword evidence="8 9" id="KW-0472">Membrane</keyword>
<comment type="subcellular location">
    <subcellularLocation>
        <location evidence="1 9">Cell membrane</location>
        <topology evidence="1 9">Multi-pass membrane protein</topology>
    </subcellularLocation>
</comment>
<dbReference type="Gene3D" id="1.10.3720.10">
    <property type="entry name" value="MetI-like"/>
    <property type="match status" value="1"/>
</dbReference>
<evidence type="ECO:0000256" key="1">
    <source>
        <dbReference type="ARBA" id="ARBA00004651"/>
    </source>
</evidence>
<keyword evidence="6 9" id="KW-0812">Transmembrane</keyword>
<organism evidence="13 14">
    <name type="scientific">Streptomyces gottesmaniae</name>
    <dbReference type="NCBI Taxonomy" id="3075518"/>
    <lineage>
        <taxon>Bacteria</taxon>
        <taxon>Bacillati</taxon>
        <taxon>Actinomycetota</taxon>
        <taxon>Actinomycetes</taxon>
        <taxon>Kitasatosporales</taxon>
        <taxon>Streptomycetaceae</taxon>
        <taxon>Streptomyces</taxon>
    </lineage>
</organism>
<feature type="transmembrane region" description="Helical" evidence="9">
    <location>
        <begin position="186"/>
        <end position="205"/>
    </location>
</feature>
<evidence type="ECO:0000256" key="5">
    <source>
        <dbReference type="ARBA" id="ARBA00022592"/>
    </source>
</evidence>
<reference evidence="13" key="1">
    <citation type="submission" date="2024-05" db="EMBL/GenBank/DDBJ databases">
        <title>30 novel species of actinomycetes from the DSMZ collection.</title>
        <authorList>
            <person name="Nouioui I."/>
        </authorList>
    </citation>
    <scope>NUCLEOTIDE SEQUENCE</scope>
    <source>
        <strain evidence="13">DSM 3412</strain>
    </source>
</reference>
<evidence type="ECO:0000256" key="7">
    <source>
        <dbReference type="ARBA" id="ARBA00022989"/>
    </source>
</evidence>
<protein>
    <recommendedName>
        <fullName evidence="10">Phosphate transport system permease protein</fullName>
    </recommendedName>
</protein>
<gene>
    <name evidence="13" type="primary">pstC</name>
    <name evidence="13" type="ORF">RM704_26275</name>
</gene>
<evidence type="ECO:0000256" key="2">
    <source>
        <dbReference type="ARBA" id="ARBA00007069"/>
    </source>
</evidence>
<feature type="domain" description="ABC transmembrane type-1" evidence="12">
    <location>
        <begin position="95"/>
        <end position="320"/>
    </location>
</feature>
<accession>A0ABU2Z2W9</accession>
<evidence type="ECO:0000256" key="3">
    <source>
        <dbReference type="ARBA" id="ARBA00022448"/>
    </source>
</evidence>
<feature type="transmembrane region" description="Helical" evidence="9">
    <location>
        <begin position="45"/>
        <end position="67"/>
    </location>
</feature>
<dbReference type="Proteomes" id="UP001180737">
    <property type="component" value="Unassembled WGS sequence"/>
</dbReference>
<evidence type="ECO:0000256" key="8">
    <source>
        <dbReference type="ARBA" id="ARBA00023136"/>
    </source>
</evidence>
<evidence type="ECO:0000256" key="6">
    <source>
        <dbReference type="ARBA" id="ARBA00022692"/>
    </source>
</evidence>
<feature type="transmembrane region" description="Helical" evidence="9">
    <location>
        <begin position="132"/>
        <end position="156"/>
    </location>
</feature>
<dbReference type="PANTHER" id="PTHR30425">
    <property type="entry name" value="PHOSPHATE TRANSPORT SYSTEM PERMEASE PROTEIN PST"/>
    <property type="match status" value="1"/>
</dbReference>
<keyword evidence="3 9" id="KW-0813">Transport</keyword>
<feature type="transmembrane region" description="Helical" evidence="9">
    <location>
        <begin position="87"/>
        <end position="120"/>
    </location>
</feature>
<dbReference type="Pfam" id="PF00528">
    <property type="entry name" value="BPD_transp_1"/>
    <property type="match status" value="1"/>
</dbReference>
<comment type="similarity">
    <text evidence="2 10">Belongs to the binding-protein-dependent transport system permease family. CysTW subfamily.</text>
</comment>
<sequence length="335" mass="35655">MDISIKDTPAPRTPPTSETPEDKRAARGVTRFGDRVFLGLSRGSGIFLLVLMAAIAVFLSYRAALAISKDEANFFTTFEWNPTGVPPVFGIAVLAFGTVVSSVIAMAIAVPVAVGIALFITHYAPRKLGGPIAYVVDLLAAVPSIVYGLWGILVLVPQLDGLYGWLNDYFGWTGILDWQGGAPRSMLTVGILLAIMILPIITNVSREVFRQVPRMHEEAALALGATRWEVIRMAVLPFGRSGVISASMLGLGRALGETMAVAMVLSSSFEINLSLLDPGGGTFAQNIASKFSEATEMGRDALIASGLVLFVITLLVNGAARMIIARRKEFSGANA</sequence>
<keyword evidence="5 10" id="KW-0592">Phosphate transport</keyword>
<comment type="function">
    <text evidence="10">Part of the binding-protein-dependent transport system for phosphate; probably responsible for the translocation of the substrate across the membrane.</text>
</comment>
<keyword evidence="4 10" id="KW-1003">Cell membrane</keyword>
<dbReference type="InterPro" id="IPR000515">
    <property type="entry name" value="MetI-like"/>
</dbReference>
<evidence type="ECO:0000256" key="10">
    <source>
        <dbReference type="RuleBase" id="RU363054"/>
    </source>
</evidence>
<dbReference type="CDD" id="cd06261">
    <property type="entry name" value="TM_PBP2"/>
    <property type="match status" value="1"/>
</dbReference>
<evidence type="ECO:0000256" key="11">
    <source>
        <dbReference type="SAM" id="MobiDB-lite"/>
    </source>
</evidence>
<evidence type="ECO:0000313" key="13">
    <source>
        <dbReference type="EMBL" id="MDT0570925.1"/>
    </source>
</evidence>
<feature type="transmembrane region" description="Helical" evidence="9">
    <location>
        <begin position="301"/>
        <end position="320"/>
    </location>
</feature>
<comment type="caution">
    <text evidence="10">Lacks conserved residue(s) required for the propagation of feature annotation.</text>
</comment>
<comment type="caution">
    <text evidence="13">The sequence shown here is derived from an EMBL/GenBank/DDBJ whole genome shotgun (WGS) entry which is preliminary data.</text>
</comment>
<evidence type="ECO:0000256" key="9">
    <source>
        <dbReference type="RuleBase" id="RU363032"/>
    </source>
</evidence>
<dbReference type="InterPro" id="IPR051124">
    <property type="entry name" value="Phosphate_Transport_Permease"/>
</dbReference>
<dbReference type="InterPro" id="IPR011864">
    <property type="entry name" value="Phosphate_PstC"/>
</dbReference>
<evidence type="ECO:0000313" key="14">
    <source>
        <dbReference type="Proteomes" id="UP001180737"/>
    </source>
</evidence>